<dbReference type="Pfam" id="PF01170">
    <property type="entry name" value="UPF0020"/>
    <property type="match status" value="1"/>
</dbReference>
<dbReference type="Proteomes" id="UP000632740">
    <property type="component" value="Unassembled WGS sequence"/>
</dbReference>
<dbReference type="InterPro" id="IPR029063">
    <property type="entry name" value="SAM-dependent_MTases_sf"/>
</dbReference>
<protein>
    <submittedName>
        <fullName evidence="2">RNA methyltransferase</fullName>
    </submittedName>
</protein>
<dbReference type="CDD" id="cd02440">
    <property type="entry name" value="AdoMet_MTases"/>
    <property type="match status" value="1"/>
</dbReference>
<accession>A0A919U103</accession>
<dbReference type="GO" id="GO:0016423">
    <property type="term" value="F:tRNA (guanine) methyltransferase activity"/>
    <property type="evidence" value="ECO:0007669"/>
    <property type="project" value="TreeGrafter"/>
</dbReference>
<evidence type="ECO:0000313" key="2">
    <source>
        <dbReference type="EMBL" id="GIG23480.1"/>
    </source>
</evidence>
<dbReference type="GO" id="GO:0003676">
    <property type="term" value="F:nucleic acid binding"/>
    <property type="evidence" value="ECO:0007669"/>
    <property type="project" value="InterPro"/>
</dbReference>
<organism evidence="2 3">
    <name type="scientific">Cellulomonas chitinilytica</name>
    <dbReference type="NCBI Taxonomy" id="398759"/>
    <lineage>
        <taxon>Bacteria</taxon>
        <taxon>Bacillati</taxon>
        <taxon>Actinomycetota</taxon>
        <taxon>Actinomycetes</taxon>
        <taxon>Micrococcales</taxon>
        <taxon>Cellulomonadaceae</taxon>
        <taxon>Cellulomonas</taxon>
    </lineage>
</organism>
<gene>
    <name evidence="2" type="ORF">Cch01nite_42040</name>
</gene>
<keyword evidence="2" id="KW-0808">Transferase</keyword>
<keyword evidence="2" id="KW-0489">Methyltransferase</keyword>
<dbReference type="PROSITE" id="PS00092">
    <property type="entry name" value="N6_MTASE"/>
    <property type="match status" value="1"/>
</dbReference>
<sequence length="348" mass="36704">MLAAEVAEVLAPTRPPVPVPGRDDALELRHTGPLADVLRLRTAVAAFVHLHFDVPRPRSLTSGDHLARIVDAVYASLRAGGSSSFRFEAAGSDSAVFLRLADLIREATGLQHDDRDGQLVIRVRRGAARRGPERSGAARGAGAPDPGWDVLVRVGPRPLSARTWRAADYPGAVNATIAAAMVRLGGVTASDRVLNLMCGSGTLLVERLLTGPTEAAVGVDNAPEALTAAAANLDAAALTRRVTLVEADALATDADLTGAPFDVVYADPPWGTLHGSHATAADVHGGLLRAAHRVTKEGGTLVVLTHEITVMERCLREADALWTPRETVRVFAKGHHPRIYVLGKRSPA</sequence>
<dbReference type="SUPFAM" id="SSF53335">
    <property type="entry name" value="S-adenosyl-L-methionine-dependent methyltransferases"/>
    <property type="match status" value="1"/>
</dbReference>
<name>A0A919U103_9CELL</name>
<evidence type="ECO:0000313" key="3">
    <source>
        <dbReference type="Proteomes" id="UP000632740"/>
    </source>
</evidence>
<dbReference type="EMBL" id="BONK01000020">
    <property type="protein sequence ID" value="GIG23480.1"/>
    <property type="molecule type" value="Genomic_DNA"/>
</dbReference>
<dbReference type="PANTHER" id="PTHR14911:SF13">
    <property type="entry name" value="TRNA (GUANINE(6)-N2)-METHYLTRANSFERASE THUMP3"/>
    <property type="match status" value="1"/>
</dbReference>
<dbReference type="GO" id="GO:0030488">
    <property type="term" value="P:tRNA methylation"/>
    <property type="evidence" value="ECO:0007669"/>
    <property type="project" value="TreeGrafter"/>
</dbReference>
<proteinExistence type="predicted"/>
<dbReference type="RefSeq" id="WP_239071183.1">
    <property type="nucleotide sequence ID" value="NZ_BONK01000020.1"/>
</dbReference>
<dbReference type="AlphaFoldDB" id="A0A919U103"/>
<dbReference type="Gene3D" id="3.40.50.150">
    <property type="entry name" value="Vaccinia Virus protein VP39"/>
    <property type="match status" value="1"/>
</dbReference>
<dbReference type="InterPro" id="IPR000241">
    <property type="entry name" value="RlmKL-like_Mtase"/>
</dbReference>
<evidence type="ECO:0000259" key="1">
    <source>
        <dbReference type="Pfam" id="PF01170"/>
    </source>
</evidence>
<reference evidence="2" key="1">
    <citation type="submission" date="2021-01" db="EMBL/GenBank/DDBJ databases">
        <title>Whole genome shotgun sequence of Cellulomonas chitinilytica NBRC 110799.</title>
        <authorList>
            <person name="Komaki H."/>
            <person name="Tamura T."/>
        </authorList>
    </citation>
    <scope>NUCLEOTIDE SEQUENCE</scope>
    <source>
        <strain evidence="2">NBRC 110799</strain>
    </source>
</reference>
<keyword evidence="3" id="KW-1185">Reference proteome</keyword>
<dbReference type="InterPro" id="IPR002052">
    <property type="entry name" value="DNA_methylase_N6_adenine_CS"/>
</dbReference>
<dbReference type="PANTHER" id="PTHR14911">
    <property type="entry name" value="THUMP DOMAIN-CONTAINING"/>
    <property type="match status" value="1"/>
</dbReference>
<feature type="domain" description="Ribosomal RNA large subunit methyltransferase K/L-like methyltransferase" evidence="1">
    <location>
        <begin position="162"/>
        <end position="336"/>
    </location>
</feature>
<comment type="caution">
    <text evidence="2">The sequence shown here is derived from an EMBL/GenBank/DDBJ whole genome shotgun (WGS) entry which is preliminary data.</text>
</comment>